<accession>D3B9I1</accession>
<dbReference type="GeneID" id="31360611"/>
<dbReference type="EMBL" id="ADBJ01000022">
    <property type="protein sequence ID" value="EFA81893.1"/>
    <property type="molecule type" value="Genomic_DNA"/>
</dbReference>
<proteinExistence type="predicted"/>
<keyword evidence="2" id="KW-1185">Reference proteome</keyword>
<gene>
    <name evidence="1" type="ORF">PPL_05125</name>
</gene>
<dbReference type="RefSeq" id="XP_020434010.1">
    <property type="nucleotide sequence ID" value="XM_020576021.1"/>
</dbReference>
<evidence type="ECO:0000313" key="2">
    <source>
        <dbReference type="Proteomes" id="UP000001396"/>
    </source>
</evidence>
<organism evidence="1 2">
    <name type="scientific">Heterostelium pallidum (strain ATCC 26659 / Pp 5 / PN500)</name>
    <name type="common">Cellular slime mold</name>
    <name type="synonym">Polysphondylium pallidum</name>
    <dbReference type="NCBI Taxonomy" id="670386"/>
    <lineage>
        <taxon>Eukaryota</taxon>
        <taxon>Amoebozoa</taxon>
        <taxon>Evosea</taxon>
        <taxon>Eumycetozoa</taxon>
        <taxon>Dictyostelia</taxon>
        <taxon>Acytosteliales</taxon>
        <taxon>Acytosteliaceae</taxon>
        <taxon>Heterostelium</taxon>
    </lineage>
</organism>
<protein>
    <submittedName>
        <fullName evidence="1">Uncharacterized protein</fullName>
    </submittedName>
</protein>
<comment type="caution">
    <text evidence="1">The sequence shown here is derived from an EMBL/GenBank/DDBJ whole genome shotgun (WGS) entry which is preliminary data.</text>
</comment>
<dbReference type="InParanoid" id="D3B9I1"/>
<evidence type="ECO:0000313" key="1">
    <source>
        <dbReference type="EMBL" id="EFA81893.1"/>
    </source>
</evidence>
<dbReference type="AlphaFoldDB" id="D3B9I1"/>
<dbReference type="Proteomes" id="UP000001396">
    <property type="component" value="Unassembled WGS sequence"/>
</dbReference>
<name>D3B9I1_HETP5</name>
<sequence>MVGPNCGVVLSKEPSSGTISYLLQIKSHIDNQYCLLKSIASIYSYRLPDRNLFTGDQLDEHDHKVESHDNGNIDSNSCSSEKDQFNRWIFINLKSLKVDLVNRLDPLTIRKSIRYLQNQLNSSSVTDECQLESLSIGMFDSNQWNTFIDAELFSISLRFLLKGMPRNLTRGLTRLEVYGSNFVNAQTKSLPKFIANHHNLQTLEIHFNMFVEFHNQLIQSIPNSLRSLTIVARPIQVNRLENQKLQLESLRRLKNLEYINCNGYDSSLVADFLFDMPTIRVWKRPIYIQQNVMDKLNATTSNTTDSTSSQTSMLSELNLSIDNTALLNLKPLVLMIPKQVNILTLNINYYADVLNPIVSSGQFDLLTILKVFGDSSQSRFLQFINHPNLINLKDFRCYLGNQTDSIESITNILKSI</sequence>
<reference evidence="1 2" key="1">
    <citation type="journal article" date="2011" name="Genome Res.">
        <title>Phylogeny-wide analysis of social amoeba genomes highlights ancient origins for complex intercellular communication.</title>
        <authorList>
            <person name="Heidel A.J."/>
            <person name="Lawal H.M."/>
            <person name="Felder M."/>
            <person name="Schilde C."/>
            <person name="Helps N.R."/>
            <person name="Tunggal B."/>
            <person name="Rivero F."/>
            <person name="John U."/>
            <person name="Schleicher M."/>
            <person name="Eichinger L."/>
            <person name="Platzer M."/>
            <person name="Noegel A.A."/>
            <person name="Schaap P."/>
            <person name="Gloeckner G."/>
        </authorList>
    </citation>
    <scope>NUCLEOTIDE SEQUENCE [LARGE SCALE GENOMIC DNA]</scope>
    <source>
        <strain evidence="2">ATCC 26659 / Pp 5 / PN500</strain>
    </source>
</reference>